<evidence type="ECO:0000259" key="8">
    <source>
        <dbReference type="Pfam" id="PF12704"/>
    </source>
</evidence>
<keyword evidence="4 6" id="KW-1133">Transmembrane helix</keyword>
<feature type="transmembrane region" description="Helical" evidence="6">
    <location>
        <begin position="16"/>
        <end position="38"/>
    </location>
</feature>
<dbReference type="PANTHER" id="PTHR43738:SF2">
    <property type="entry name" value="ABC TRANSPORTER PERMEASE"/>
    <property type="match status" value="1"/>
</dbReference>
<dbReference type="InterPro" id="IPR003838">
    <property type="entry name" value="ABC3_permease_C"/>
</dbReference>
<dbReference type="AlphaFoldDB" id="A0A2W5A0I5"/>
<evidence type="ECO:0000256" key="1">
    <source>
        <dbReference type="ARBA" id="ARBA00004651"/>
    </source>
</evidence>
<dbReference type="EMBL" id="QFNK01000096">
    <property type="protein sequence ID" value="PZO86732.1"/>
    <property type="molecule type" value="Genomic_DNA"/>
</dbReference>
<dbReference type="InterPro" id="IPR025857">
    <property type="entry name" value="MacB_PCD"/>
</dbReference>
<evidence type="ECO:0000256" key="4">
    <source>
        <dbReference type="ARBA" id="ARBA00022989"/>
    </source>
</evidence>
<keyword evidence="5 6" id="KW-0472">Membrane</keyword>
<reference evidence="9 10" key="1">
    <citation type="submission" date="2017-08" db="EMBL/GenBank/DDBJ databases">
        <title>Infants hospitalized years apart are colonized by the same room-sourced microbial strains.</title>
        <authorList>
            <person name="Brooks B."/>
            <person name="Olm M.R."/>
            <person name="Firek B.A."/>
            <person name="Baker R."/>
            <person name="Thomas B.C."/>
            <person name="Morowitz M.J."/>
            <person name="Banfield J.F."/>
        </authorList>
    </citation>
    <scope>NUCLEOTIDE SEQUENCE [LARGE SCALE GENOMIC DNA]</scope>
    <source>
        <strain evidence="9">S2_018_000_R2_104</strain>
    </source>
</reference>
<dbReference type="Proteomes" id="UP000249557">
    <property type="component" value="Unassembled WGS sequence"/>
</dbReference>
<dbReference type="Pfam" id="PF12704">
    <property type="entry name" value="MacB_PCD"/>
    <property type="match status" value="1"/>
</dbReference>
<accession>A0A2W5A0I5</accession>
<name>A0A2W5A0I5_9BACT</name>
<dbReference type="InterPro" id="IPR051125">
    <property type="entry name" value="ABC-4/HrtB_transporter"/>
</dbReference>
<proteinExistence type="predicted"/>
<comment type="subcellular location">
    <subcellularLocation>
        <location evidence="1">Cell membrane</location>
        <topology evidence="1">Multi-pass membrane protein</topology>
    </subcellularLocation>
</comment>
<feature type="domain" description="ABC3 transporter permease C-terminal" evidence="7">
    <location>
        <begin position="275"/>
        <end position="394"/>
    </location>
</feature>
<dbReference type="Pfam" id="PF02687">
    <property type="entry name" value="FtsX"/>
    <property type="match status" value="1"/>
</dbReference>
<evidence type="ECO:0000313" key="9">
    <source>
        <dbReference type="EMBL" id="PZO86732.1"/>
    </source>
</evidence>
<evidence type="ECO:0000256" key="5">
    <source>
        <dbReference type="ARBA" id="ARBA00023136"/>
    </source>
</evidence>
<comment type="caution">
    <text evidence="9">The sequence shown here is derived from an EMBL/GenBank/DDBJ whole genome shotgun (WGS) entry which is preliminary data.</text>
</comment>
<protein>
    <submittedName>
        <fullName evidence="9">ABC transporter permease</fullName>
    </submittedName>
</protein>
<feature type="transmembrane region" description="Helical" evidence="6">
    <location>
        <begin position="316"/>
        <end position="337"/>
    </location>
</feature>
<keyword evidence="3 6" id="KW-0812">Transmembrane</keyword>
<evidence type="ECO:0000256" key="6">
    <source>
        <dbReference type="SAM" id="Phobius"/>
    </source>
</evidence>
<dbReference type="GO" id="GO:0005886">
    <property type="term" value="C:plasma membrane"/>
    <property type="evidence" value="ECO:0007669"/>
    <property type="project" value="UniProtKB-SubCell"/>
</dbReference>
<organism evidence="9 10">
    <name type="scientific">Micavibrio aeruginosavorus</name>
    <dbReference type="NCBI Taxonomy" id="349221"/>
    <lineage>
        <taxon>Bacteria</taxon>
        <taxon>Pseudomonadati</taxon>
        <taxon>Bdellovibrionota</taxon>
        <taxon>Bdellovibrionia</taxon>
        <taxon>Bdellovibrionales</taxon>
        <taxon>Pseudobdellovibrionaceae</taxon>
        <taxon>Micavibrio</taxon>
    </lineage>
</organism>
<feature type="transmembrane region" description="Helical" evidence="6">
    <location>
        <begin position="272"/>
        <end position="296"/>
    </location>
</feature>
<sequence length="404" mass="43273">MNILILSCASIKARPLQSFLCVLATAVAIALLCFAMLVSGAISDTLSRNTGGVDVVVGAKGSAMQLVLSTVYHVDVPTGNISGKEYERIAKNPQVKKAVPLALGDNYRGYRIVGTNEGFVDLYKMQIEEGRLFNKVFEVTAGAKTGLKIGDRFAGSHGLAAHEGHVHEEHLYEVVGILKERGVIADRLILTSVKSVQDLHNHHDHDEDSHEEIHGHGHEHEHDVTAILIQTKSKLGMMNLPRQLNSEESVMAAAPSYEMAKLARNIGIGKNVVNFAAGMLVFFSALIILACLVSGLSARRYDLAVMRVHGARPWHLAGVMVAESLLLAVAGTLLGIMLGHLLSYLAFSMAGQWSGLVSVHAAGPNMLDIYLLATGMLAGLFAAIIPAWLAARTDIATLLAKGRG</sequence>
<evidence type="ECO:0000313" key="10">
    <source>
        <dbReference type="Proteomes" id="UP000249557"/>
    </source>
</evidence>
<feature type="transmembrane region" description="Helical" evidence="6">
    <location>
        <begin position="369"/>
        <end position="391"/>
    </location>
</feature>
<evidence type="ECO:0000259" key="7">
    <source>
        <dbReference type="Pfam" id="PF02687"/>
    </source>
</evidence>
<evidence type="ECO:0000256" key="2">
    <source>
        <dbReference type="ARBA" id="ARBA00022475"/>
    </source>
</evidence>
<keyword evidence="2" id="KW-1003">Cell membrane</keyword>
<gene>
    <name evidence="9" type="ORF">DI626_05695</name>
</gene>
<dbReference type="PANTHER" id="PTHR43738">
    <property type="entry name" value="ABC TRANSPORTER, MEMBRANE PROTEIN"/>
    <property type="match status" value="1"/>
</dbReference>
<feature type="domain" description="MacB-like periplasmic core" evidence="8">
    <location>
        <begin position="18"/>
        <end position="200"/>
    </location>
</feature>
<evidence type="ECO:0000256" key="3">
    <source>
        <dbReference type="ARBA" id="ARBA00022692"/>
    </source>
</evidence>